<dbReference type="EMBL" id="CAJJDN010000029">
    <property type="protein sequence ID" value="CAD8072616.1"/>
    <property type="molecule type" value="Genomic_DNA"/>
</dbReference>
<comment type="caution">
    <text evidence="1">The sequence shown here is derived from an EMBL/GenBank/DDBJ whole genome shotgun (WGS) entry which is preliminary data.</text>
</comment>
<reference evidence="1" key="1">
    <citation type="submission" date="2021-01" db="EMBL/GenBank/DDBJ databases">
        <authorList>
            <consortium name="Genoscope - CEA"/>
            <person name="William W."/>
        </authorList>
    </citation>
    <scope>NUCLEOTIDE SEQUENCE</scope>
</reference>
<evidence type="ECO:0000313" key="2">
    <source>
        <dbReference type="Proteomes" id="UP000692954"/>
    </source>
</evidence>
<name>A0A8S1M7M8_9CILI</name>
<gene>
    <name evidence="1" type="ORF">PSON_ATCC_30995.1.T0290255</name>
</gene>
<keyword evidence="2" id="KW-1185">Reference proteome</keyword>
<evidence type="ECO:0000313" key="1">
    <source>
        <dbReference type="EMBL" id="CAD8072616.1"/>
    </source>
</evidence>
<protein>
    <submittedName>
        <fullName evidence="1">Uncharacterized protein</fullName>
    </submittedName>
</protein>
<organism evidence="1 2">
    <name type="scientific">Paramecium sonneborni</name>
    <dbReference type="NCBI Taxonomy" id="65129"/>
    <lineage>
        <taxon>Eukaryota</taxon>
        <taxon>Sar</taxon>
        <taxon>Alveolata</taxon>
        <taxon>Ciliophora</taxon>
        <taxon>Intramacronucleata</taxon>
        <taxon>Oligohymenophorea</taxon>
        <taxon>Peniculida</taxon>
        <taxon>Parameciidae</taxon>
        <taxon>Paramecium</taxon>
    </lineage>
</organism>
<dbReference type="Proteomes" id="UP000692954">
    <property type="component" value="Unassembled WGS sequence"/>
</dbReference>
<accession>A0A8S1M7M8</accession>
<sequence>MKQYLIKQMEDKKKLKKKKNQIKNKLKFGNKIYKCIKHMRNKIQITQKMEI</sequence>
<proteinExistence type="predicted"/>
<dbReference type="AlphaFoldDB" id="A0A8S1M7M8"/>